<evidence type="ECO:0000313" key="3">
    <source>
        <dbReference type="Proteomes" id="UP000297747"/>
    </source>
</evidence>
<accession>A0A4Y9FMB2</accession>
<organism evidence="2 3">
    <name type="scientific">Streptococcus acidominimus</name>
    <dbReference type="NCBI Taxonomy" id="1326"/>
    <lineage>
        <taxon>Bacteria</taxon>
        <taxon>Bacillati</taxon>
        <taxon>Bacillota</taxon>
        <taxon>Bacilli</taxon>
        <taxon>Lactobacillales</taxon>
        <taxon>Streptococcaceae</taxon>
        <taxon>Streptococcus</taxon>
    </lineage>
</organism>
<dbReference type="RefSeq" id="WP_167740087.1">
    <property type="nucleotide sequence ID" value="NZ_CAKOCW010000020.1"/>
</dbReference>
<protein>
    <recommendedName>
        <fullName evidence="1">DUF6881 domain-containing protein</fullName>
    </recommendedName>
</protein>
<evidence type="ECO:0000313" key="2">
    <source>
        <dbReference type="EMBL" id="TFU30344.1"/>
    </source>
</evidence>
<sequence length="102" mass="12165">MAKIEVVNMKYYRTHWKQNNSEFPTWIFSEVGKDRLDTRRLEIFNNGSAKYFDCRTPFEIGVSQYPENIDEFNDGGELFIKEITLEEFEEALSHYDLEGIRL</sequence>
<dbReference type="AlphaFoldDB" id="A0A4Y9FMB2"/>
<evidence type="ECO:0000259" key="1">
    <source>
        <dbReference type="Pfam" id="PF21812"/>
    </source>
</evidence>
<dbReference type="Pfam" id="PF21812">
    <property type="entry name" value="DUF6881"/>
    <property type="match status" value="1"/>
</dbReference>
<name>A0A4Y9FMB2_STRAI</name>
<comment type="caution">
    <text evidence="2">The sequence shown here is derived from an EMBL/GenBank/DDBJ whole genome shotgun (WGS) entry which is preliminary data.</text>
</comment>
<dbReference type="EMBL" id="SPQA01000021">
    <property type="protein sequence ID" value="TFU30344.1"/>
    <property type="molecule type" value="Genomic_DNA"/>
</dbReference>
<dbReference type="Proteomes" id="UP000297747">
    <property type="component" value="Unassembled WGS sequence"/>
</dbReference>
<proteinExistence type="predicted"/>
<gene>
    <name evidence="2" type="ORF">E4U01_06660</name>
</gene>
<dbReference type="InterPro" id="IPR049248">
    <property type="entry name" value="DUF6881"/>
</dbReference>
<feature type="domain" description="DUF6881" evidence="1">
    <location>
        <begin position="10"/>
        <end position="91"/>
    </location>
</feature>
<reference evidence="2 3" key="1">
    <citation type="submission" date="2019-03" db="EMBL/GenBank/DDBJ databases">
        <title>Diversity of the mouse oral microbiome.</title>
        <authorList>
            <person name="Joseph S."/>
            <person name="Aduse-Opoku J."/>
            <person name="Curtis M."/>
            <person name="Wade W."/>
            <person name="Hashim A."/>
        </authorList>
    </citation>
    <scope>NUCLEOTIDE SEQUENCE [LARGE SCALE GENOMIC DNA]</scope>
    <source>
        <strain evidence="2 3">HT4</strain>
    </source>
</reference>